<dbReference type="SUPFAM" id="SSF51604">
    <property type="entry name" value="Enolase C-terminal domain-like"/>
    <property type="match status" value="1"/>
</dbReference>
<keyword evidence="6" id="KW-1185">Reference proteome</keyword>
<name>A0ABP9PCY8_9BACT</name>
<evidence type="ECO:0000313" key="5">
    <source>
        <dbReference type="EMBL" id="GAA5144176.1"/>
    </source>
</evidence>
<dbReference type="Pfam" id="PF22015">
    <property type="entry name" value="OSBS_N"/>
    <property type="match status" value="1"/>
</dbReference>
<organism evidence="5 6">
    <name type="scientific">Prosthecobacter algae</name>
    <dbReference type="NCBI Taxonomy" id="1144682"/>
    <lineage>
        <taxon>Bacteria</taxon>
        <taxon>Pseudomonadati</taxon>
        <taxon>Verrucomicrobiota</taxon>
        <taxon>Verrucomicrobiia</taxon>
        <taxon>Verrucomicrobiales</taxon>
        <taxon>Verrucomicrobiaceae</taxon>
        <taxon>Prosthecobacter</taxon>
    </lineage>
</organism>
<dbReference type="RefSeq" id="WP_345737568.1">
    <property type="nucleotide sequence ID" value="NZ_BAABIA010000007.1"/>
</dbReference>
<protein>
    <recommendedName>
        <fullName evidence="4">OSBS enolase-like N-terminal domain-containing protein</fullName>
    </recommendedName>
</protein>
<dbReference type="InterPro" id="IPR029017">
    <property type="entry name" value="Enolase-like_N"/>
</dbReference>
<reference evidence="6" key="1">
    <citation type="journal article" date="2019" name="Int. J. Syst. Evol. Microbiol.">
        <title>The Global Catalogue of Microorganisms (GCM) 10K type strain sequencing project: providing services to taxonomists for standard genome sequencing and annotation.</title>
        <authorList>
            <consortium name="The Broad Institute Genomics Platform"/>
            <consortium name="The Broad Institute Genome Sequencing Center for Infectious Disease"/>
            <person name="Wu L."/>
            <person name="Ma J."/>
        </authorList>
    </citation>
    <scope>NUCLEOTIDE SEQUENCE [LARGE SCALE GENOMIC DNA]</scope>
    <source>
        <strain evidence="6">JCM 18053</strain>
    </source>
</reference>
<keyword evidence="2" id="KW-0460">Magnesium</keyword>
<dbReference type="InterPro" id="IPR036849">
    <property type="entry name" value="Enolase-like_C_sf"/>
</dbReference>
<feature type="domain" description="OSBS enolase-like N-terminal" evidence="4">
    <location>
        <begin position="7"/>
        <end position="83"/>
    </location>
</feature>
<dbReference type="Gene3D" id="3.20.20.120">
    <property type="entry name" value="Enolase-like C-terminal domain"/>
    <property type="match status" value="1"/>
</dbReference>
<evidence type="ECO:0000259" key="4">
    <source>
        <dbReference type="Pfam" id="PF22015"/>
    </source>
</evidence>
<dbReference type="Proteomes" id="UP001499852">
    <property type="component" value="Unassembled WGS sequence"/>
</dbReference>
<dbReference type="EMBL" id="BAABIA010000007">
    <property type="protein sequence ID" value="GAA5144176.1"/>
    <property type="molecule type" value="Genomic_DNA"/>
</dbReference>
<accession>A0ABP9PCY8</accession>
<keyword evidence="1" id="KW-0479">Metal-binding</keyword>
<evidence type="ECO:0000256" key="2">
    <source>
        <dbReference type="ARBA" id="ARBA00022842"/>
    </source>
</evidence>
<evidence type="ECO:0000256" key="1">
    <source>
        <dbReference type="ARBA" id="ARBA00022723"/>
    </source>
</evidence>
<dbReference type="Gene3D" id="3.30.390.10">
    <property type="entry name" value="Enolase-like, N-terminal domain"/>
    <property type="match status" value="1"/>
</dbReference>
<comment type="caution">
    <text evidence="5">The sequence shown here is derived from an EMBL/GenBank/DDBJ whole genome shotgun (WGS) entry which is preliminary data.</text>
</comment>
<keyword evidence="3" id="KW-0456">Lyase</keyword>
<dbReference type="InterPro" id="IPR041338">
    <property type="entry name" value="OSBS_N"/>
</dbReference>
<evidence type="ECO:0000256" key="3">
    <source>
        <dbReference type="ARBA" id="ARBA00023239"/>
    </source>
</evidence>
<evidence type="ECO:0000313" key="6">
    <source>
        <dbReference type="Proteomes" id="UP001499852"/>
    </source>
</evidence>
<sequence>MISPSPIYVYEYLLRSGVALNSASHRRIFPGALLRVGSGFGCVHPWPEFGDAPVEEQLRLLAQGVTTPVTEMALRCAAVDGAAREAGVSLFDGLEIPRSHYSWSFAQETVPQYERVLNEGWLAIKAKGYASYGETTRFLENCARLSDGRDLRFRVDFNGCLRAEDFHKFVEFMPLRVYRQLDFVEDPFPYDAAQWAACQAKWGVKLALDKGWRDGTEGYEAVVVKPARRDWRTVAERHPDKPLVLTSAMDHGLGQMFAAYEAAVARQELGGLVGLCGLSTQHLFEPDGFFERIQVTGGWMTPDLSGGGLGFGDVLERLPWRVLN</sequence>
<gene>
    <name evidence="5" type="ORF">GCM10023213_33780</name>
</gene>
<proteinExistence type="predicted"/>